<evidence type="ECO:0000313" key="2">
    <source>
        <dbReference type="EMBL" id="GES72488.1"/>
    </source>
</evidence>
<proteinExistence type="predicted"/>
<dbReference type="EMBL" id="BLAL01000002">
    <property type="protein sequence ID" value="GES72488.1"/>
    <property type="molecule type" value="Genomic_DNA"/>
</dbReference>
<dbReference type="Proteomes" id="UP000615446">
    <property type="component" value="Unassembled WGS sequence"/>
</dbReference>
<reference evidence="2" key="1">
    <citation type="submission" date="2019-10" db="EMBL/GenBank/DDBJ databases">
        <title>Conservation and host-specific expression of non-tandemly repeated heterogenous ribosome RNA gene in arbuscular mycorrhizal fungi.</title>
        <authorList>
            <person name="Maeda T."/>
            <person name="Kobayashi Y."/>
            <person name="Nakagawa T."/>
            <person name="Ezawa T."/>
            <person name="Yamaguchi K."/>
            <person name="Bino T."/>
            <person name="Nishimoto Y."/>
            <person name="Shigenobu S."/>
            <person name="Kawaguchi M."/>
        </authorList>
    </citation>
    <scope>NUCLEOTIDE SEQUENCE</scope>
    <source>
        <strain evidence="2">HR1</strain>
    </source>
</reference>
<dbReference type="AlphaFoldDB" id="A0A8H3KMS0"/>
<accession>A0A8H3KMS0</accession>
<keyword evidence="1" id="KW-0175">Coiled coil</keyword>
<feature type="coiled-coil region" evidence="1">
    <location>
        <begin position="127"/>
        <end position="154"/>
    </location>
</feature>
<evidence type="ECO:0000256" key="1">
    <source>
        <dbReference type="SAM" id="Coils"/>
    </source>
</evidence>
<gene>
    <name evidence="2" type="ORF">RCL2_000005100</name>
</gene>
<dbReference type="OrthoDB" id="2420648at2759"/>
<evidence type="ECO:0000313" key="3">
    <source>
        <dbReference type="Proteomes" id="UP000615446"/>
    </source>
</evidence>
<organism evidence="2 3">
    <name type="scientific">Rhizophagus clarus</name>
    <dbReference type="NCBI Taxonomy" id="94130"/>
    <lineage>
        <taxon>Eukaryota</taxon>
        <taxon>Fungi</taxon>
        <taxon>Fungi incertae sedis</taxon>
        <taxon>Mucoromycota</taxon>
        <taxon>Glomeromycotina</taxon>
        <taxon>Glomeromycetes</taxon>
        <taxon>Glomerales</taxon>
        <taxon>Glomeraceae</taxon>
        <taxon>Rhizophagus</taxon>
    </lineage>
</organism>
<comment type="caution">
    <text evidence="2">The sequence shown here is derived from an EMBL/GenBank/DDBJ whole genome shotgun (WGS) entry which is preliminary data.</text>
</comment>
<protein>
    <submittedName>
        <fullName evidence="2">Uncharacterized protein</fullName>
    </submittedName>
</protein>
<sequence length="522" mass="60163">MQVFLTTPKYNKIYIYKTPTSQYQKFYNAFEYYRMVNTGNPAYPKVSLCTKCTNTPSQHLKSTQTNQVPQRPIEEIIVAGSTLPSNASAQKKASEIINSTNMKLAKLQQIYNSTNNLKIWNNLSDCMETLKQTLHNENNKIKRLKRQAEYQQRSRAKKAKLLQEHQEIIKYDSPGHPPLLIQYSDLYEHIHECIEFGTTDKKRRKEVIKVRIIRYLQEELNSKYNEYFSRTTLNNYLLPSRSNTKAAKAHHHPAIIANASVSQTERNEHIDEHYCLASMKEAKQFAALFSTHSIIISQDDKAKVPLSIPAVGKTFQTLQNFQEPVTLLNHDFLVDMQQKLIPSVYLLINLSDTNDAFHNGQLLIFIRSQYQVGINSSTYMSDLNSLIQDNRFDGILKINSQIKPIWILLVDGGPDENLRHIKNIFQYCRIMSTLSQKLAGIILLIDKFGSHLNSQGQIIDSELAMKNFHHAGELLCTLWKCDPIFGKPVTVQYTDQKRSPFDDIIFPRSVKESDNESDVPWQ</sequence>
<dbReference type="PANTHER" id="PTHR46954">
    <property type="entry name" value="C2H2-TYPE DOMAIN-CONTAINING PROTEIN"/>
    <property type="match status" value="1"/>
</dbReference>
<dbReference type="PANTHER" id="PTHR46954:SF1">
    <property type="entry name" value="C2H2-TYPE DOMAIN-CONTAINING PROTEIN"/>
    <property type="match status" value="1"/>
</dbReference>
<name>A0A8H3KMS0_9GLOM</name>